<dbReference type="InterPro" id="IPR046532">
    <property type="entry name" value="DUF6597"/>
</dbReference>
<dbReference type="PANTHER" id="PTHR46796">
    <property type="entry name" value="HTH-TYPE TRANSCRIPTIONAL ACTIVATOR RHAS-RELATED"/>
    <property type="match status" value="1"/>
</dbReference>
<evidence type="ECO:0000256" key="3">
    <source>
        <dbReference type="ARBA" id="ARBA00023163"/>
    </source>
</evidence>
<evidence type="ECO:0000313" key="5">
    <source>
        <dbReference type="EMBL" id="MDH5823654.1"/>
    </source>
</evidence>
<dbReference type="SMART" id="SM00342">
    <property type="entry name" value="HTH_ARAC"/>
    <property type="match status" value="1"/>
</dbReference>
<dbReference type="InterPro" id="IPR009057">
    <property type="entry name" value="Homeodomain-like_sf"/>
</dbReference>
<gene>
    <name evidence="5" type="ORF">QFW77_11710</name>
</gene>
<dbReference type="Pfam" id="PF20240">
    <property type="entry name" value="DUF6597"/>
    <property type="match status" value="1"/>
</dbReference>
<accession>A0ABT6JA80</accession>
<comment type="caution">
    <text evidence="5">The sequence shown here is derived from an EMBL/GenBank/DDBJ whole genome shotgun (WGS) entry which is preliminary data.</text>
</comment>
<evidence type="ECO:0000259" key="4">
    <source>
        <dbReference type="PROSITE" id="PS01124"/>
    </source>
</evidence>
<dbReference type="PROSITE" id="PS01124">
    <property type="entry name" value="HTH_ARAC_FAMILY_2"/>
    <property type="match status" value="1"/>
</dbReference>
<feature type="domain" description="HTH araC/xylS-type" evidence="4">
    <location>
        <begin position="173"/>
        <end position="257"/>
    </location>
</feature>
<dbReference type="EMBL" id="JARXRM010000035">
    <property type="protein sequence ID" value="MDH5823654.1"/>
    <property type="molecule type" value="Genomic_DNA"/>
</dbReference>
<dbReference type="SUPFAM" id="SSF46689">
    <property type="entry name" value="Homeodomain-like"/>
    <property type="match status" value="1"/>
</dbReference>
<keyword evidence="1" id="KW-0805">Transcription regulation</keyword>
<dbReference type="RefSeq" id="WP_280574899.1">
    <property type="nucleotide sequence ID" value="NZ_JARXRM010000035.1"/>
</dbReference>
<proteinExistence type="predicted"/>
<keyword evidence="3" id="KW-0804">Transcription</keyword>
<evidence type="ECO:0000256" key="1">
    <source>
        <dbReference type="ARBA" id="ARBA00023015"/>
    </source>
</evidence>
<protein>
    <submittedName>
        <fullName evidence="5">Helix-turn-helix domain-containing protein</fullName>
    </submittedName>
</protein>
<evidence type="ECO:0000256" key="2">
    <source>
        <dbReference type="ARBA" id="ARBA00023125"/>
    </source>
</evidence>
<dbReference type="InterPro" id="IPR018060">
    <property type="entry name" value="HTH_AraC"/>
</dbReference>
<keyword evidence="6" id="KW-1185">Reference proteome</keyword>
<dbReference type="InterPro" id="IPR050204">
    <property type="entry name" value="AraC_XylS_family_regulators"/>
</dbReference>
<sequence length="283" mass="29920">MLRLPIPALRPFVALLWSQPAAPHRAAPARYEHVLPTGRMHLAVRLGDAPLCLVDAAGRTIATPGHAVLGGARDGYYAKLAGPSAGSVGAQFLPGAARALFGVAAGELAGRHVPLEALCGAAAAGLRARLIEEACPQRRLELLEAFLAARLPRARGLHPAVAEALAGLAGGGSVAELVASSGYSHRHLTAAFRDAVGLTPQRFRRVLRFQVALAAHRREPGMPWVRVAHLAGYSDQAHFVREFRAFTGVRPGDYRRAAPVARHHLPVDADRVDSIQDAGRAPG</sequence>
<dbReference type="Pfam" id="PF12833">
    <property type="entry name" value="HTH_18"/>
    <property type="match status" value="1"/>
</dbReference>
<dbReference type="Gene3D" id="1.10.10.60">
    <property type="entry name" value="Homeodomain-like"/>
    <property type="match status" value="1"/>
</dbReference>
<keyword evidence="2" id="KW-0238">DNA-binding</keyword>
<name>A0ABT6JA80_9GAMM</name>
<organism evidence="5 6">
    <name type="scientific">Luteimonas endophytica</name>
    <dbReference type="NCBI Taxonomy" id="3042023"/>
    <lineage>
        <taxon>Bacteria</taxon>
        <taxon>Pseudomonadati</taxon>
        <taxon>Pseudomonadota</taxon>
        <taxon>Gammaproteobacteria</taxon>
        <taxon>Lysobacterales</taxon>
        <taxon>Lysobacteraceae</taxon>
        <taxon>Luteimonas</taxon>
    </lineage>
</organism>
<reference evidence="5 6" key="1">
    <citation type="submission" date="2023-04" db="EMBL/GenBank/DDBJ databases">
        <title>Luteimonas endophyticus RD2P54.</title>
        <authorList>
            <person name="Sun J.-Q."/>
        </authorList>
    </citation>
    <scope>NUCLEOTIDE SEQUENCE [LARGE SCALE GENOMIC DNA]</scope>
    <source>
        <strain evidence="5 6">RD2P54</strain>
    </source>
</reference>
<evidence type="ECO:0000313" key="6">
    <source>
        <dbReference type="Proteomes" id="UP001156940"/>
    </source>
</evidence>
<dbReference type="Proteomes" id="UP001156940">
    <property type="component" value="Unassembled WGS sequence"/>
</dbReference>